<keyword evidence="2" id="KW-1185">Reference proteome</keyword>
<comment type="caution">
    <text evidence="1">The sequence shown here is derived from an EMBL/GenBank/DDBJ whole genome shotgun (WGS) entry which is preliminary data.</text>
</comment>
<evidence type="ECO:0000313" key="2">
    <source>
        <dbReference type="Proteomes" id="UP001239111"/>
    </source>
</evidence>
<sequence>MLRSQLREQVWIKQEAEENDDSDDFELFLPPTPPLLEKPSLVPYKPHQKKRRLKRRKLHTPYCRICKKYFHSYNQLSYHRRLTHKKQQESEETKNNNHPDTDPLELEPPKADLSQVDDDDSKDERFEYRPLLPCRDCLRYFTCPRELLQHRQYLDCLKREPDEESSLSEVTDDEYEYDILYSCTTCRAKFISTRLLELHRRREGHHHTTTKTAQKKVLDDEVDGIIGSKEDESEFVYKSVEEGEFLCAVCDNGVVYLDPDDLLKHHRAVHSAKNLMHYCRYCAHEVKGPAEFADHHLAYHQMRQFCRLCPDAKDKLVQYRKGLPPKPVCLECARKSDMPFDHCLKLLQENLYCDNCDGSLPSIAHVRFHNCTTEPPGPHKMLSLLACPLCLEGFNGLRSHLEDGKHHHHEHQELTINSEISCEEIKIENVYTCRDWIKPEPFTNEHHFAQQQLQPKFLTVYVRPQTEVQVNAVNSFRKKNPFHGIKRKKSAIKRKDPLFIRCSDDKENQPSNKLFKKSSTIETTSSCTSCKKVTREFEPPLPLLFFYRRGGSRRKNLRTTLGSDRLRLGRRSGYTFWYPCAECPMKFTRGRLLVNHVVKEHPHFCCKHCLKSMEKRSSLKSHLAEHYKKCKPPFKCDECELTYKHLFSLVNHKETHVSYKLPAKLVASYNVKLEHDENDDPFDDAVSTTSALERDEMQEVDRLDVKLEPKIEDDLDYSLLPVKLESECGDSFEQYFYAFLE</sequence>
<name>A0ACC2NV60_9HYME</name>
<gene>
    <name evidence="1" type="ORF">QAD02_010901</name>
</gene>
<evidence type="ECO:0000313" key="1">
    <source>
        <dbReference type="EMBL" id="KAJ8675115.1"/>
    </source>
</evidence>
<protein>
    <submittedName>
        <fullName evidence="1">Uncharacterized protein</fullName>
    </submittedName>
</protein>
<accession>A0ACC2NV60</accession>
<dbReference type="Proteomes" id="UP001239111">
    <property type="component" value="Chromosome 2"/>
</dbReference>
<reference evidence="1" key="1">
    <citation type="submission" date="2023-04" db="EMBL/GenBank/DDBJ databases">
        <title>A chromosome-level genome assembly of the parasitoid wasp Eretmocerus hayati.</title>
        <authorList>
            <person name="Zhong Y."/>
            <person name="Liu S."/>
            <person name="Liu Y."/>
        </authorList>
    </citation>
    <scope>NUCLEOTIDE SEQUENCE</scope>
    <source>
        <strain evidence="1">ZJU_SS_LIU_2023</strain>
    </source>
</reference>
<dbReference type="EMBL" id="CM056742">
    <property type="protein sequence ID" value="KAJ8675115.1"/>
    <property type="molecule type" value="Genomic_DNA"/>
</dbReference>
<proteinExistence type="predicted"/>
<organism evidence="1 2">
    <name type="scientific">Eretmocerus hayati</name>
    <dbReference type="NCBI Taxonomy" id="131215"/>
    <lineage>
        <taxon>Eukaryota</taxon>
        <taxon>Metazoa</taxon>
        <taxon>Ecdysozoa</taxon>
        <taxon>Arthropoda</taxon>
        <taxon>Hexapoda</taxon>
        <taxon>Insecta</taxon>
        <taxon>Pterygota</taxon>
        <taxon>Neoptera</taxon>
        <taxon>Endopterygota</taxon>
        <taxon>Hymenoptera</taxon>
        <taxon>Apocrita</taxon>
        <taxon>Proctotrupomorpha</taxon>
        <taxon>Chalcidoidea</taxon>
        <taxon>Aphelinidae</taxon>
        <taxon>Aphelininae</taxon>
        <taxon>Eretmocerus</taxon>
    </lineage>
</organism>